<feature type="compositionally biased region" description="Gly residues" evidence="1">
    <location>
        <begin position="71"/>
        <end position="90"/>
    </location>
</feature>
<accession>A0A1X7TU84</accession>
<organism evidence="2">
    <name type="scientific">Amphimedon queenslandica</name>
    <name type="common">Sponge</name>
    <dbReference type="NCBI Taxonomy" id="400682"/>
    <lineage>
        <taxon>Eukaryota</taxon>
        <taxon>Metazoa</taxon>
        <taxon>Porifera</taxon>
        <taxon>Demospongiae</taxon>
        <taxon>Heteroscleromorpha</taxon>
        <taxon>Haplosclerida</taxon>
        <taxon>Niphatidae</taxon>
        <taxon>Amphimedon</taxon>
    </lineage>
</organism>
<dbReference type="AlphaFoldDB" id="A0A1X7TU84"/>
<name>A0A1X7TU84_AMPQE</name>
<feature type="compositionally biased region" description="Basic and acidic residues" evidence="1">
    <location>
        <begin position="57"/>
        <end position="69"/>
    </location>
</feature>
<evidence type="ECO:0000313" key="2">
    <source>
        <dbReference type="EnsemblMetazoa" id="Aqu2.1.18612_001"/>
    </source>
</evidence>
<dbReference type="InParanoid" id="A0A1X7TU84"/>
<proteinExistence type="predicted"/>
<evidence type="ECO:0000256" key="1">
    <source>
        <dbReference type="SAM" id="MobiDB-lite"/>
    </source>
</evidence>
<dbReference type="EnsemblMetazoa" id="Aqu2.1.18612_001">
    <property type="protein sequence ID" value="Aqu2.1.18612_001"/>
    <property type="gene ID" value="Aqu2.1.18612"/>
</dbReference>
<feature type="region of interest" description="Disordered" evidence="1">
    <location>
        <begin position="19"/>
        <end position="90"/>
    </location>
</feature>
<protein>
    <submittedName>
        <fullName evidence="2">Uncharacterized protein</fullName>
    </submittedName>
</protein>
<reference evidence="2" key="1">
    <citation type="submission" date="2017-05" db="UniProtKB">
        <authorList>
            <consortium name="EnsemblMetazoa"/>
        </authorList>
    </citation>
    <scope>IDENTIFICATION</scope>
</reference>
<sequence>MADENEAYNLALLYDNLDNTDDDMISKPVSPNAVDVRPPLPPRGERRPPPPIPPPPVRHEHPDVERRGLGADCGGCGLGAAGRGRGGRGA</sequence>